<keyword evidence="2" id="KW-1133">Transmembrane helix</keyword>
<feature type="transmembrane region" description="Helical" evidence="2">
    <location>
        <begin position="187"/>
        <end position="209"/>
    </location>
</feature>
<keyword evidence="5" id="KW-1185">Reference proteome</keyword>
<dbReference type="PANTHER" id="PTHR22911">
    <property type="entry name" value="ACYL-MALONYL CONDENSING ENZYME-RELATED"/>
    <property type="match status" value="1"/>
</dbReference>
<dbReference type="RefSeq" id="WP_148759331.1">
    <property type="nucleotide sequence ID" value="NZ_VSRQ01000002.1"/>
</dbReference>
<feature type="transmembrane region" description="Helical" evidence="2">
    <location>
        <begin position="221"/>
        <end position="241"/>
    </location>
</feature>
<keyword evidence="2" id="KW-0812">Transmembrane</keyword>
<dbReference type="SUPFAM" id="SSF103481">
    <property type="entry name" value="Multidrug resistance efflux transporter EmrE"/>
    <property type="match status" value="2"/>
</dbReference>
<evidence type="ECO:0000313" key="4">
    <source>
        <dbReference type="EMBL" id="TYK51494.1"/>
    </source>
</evidence>
<name>A0A5D3FTR4_9ACTN</name>
<dbReference type="AlphaFoldDB" id="A0A5D3FTR4"/>
<dbReference type="Pfam" id="PF00892">
    <property type="entry name" value="EamA"/>
    <property type="match status" value="1"/>
</dbReference>
<feature type="transmembrane region" description="Helical" evidence="2">
    <location>
        <begin position="88"/>
        <end position="107"/>
    </location>
</feature>
<evidence type="ECO:0000259" key="3">
    <source>
        <dbReference type="Pfam" id="PF00892"/>
    </source>
</evidence>
<comment type="similarity">
    <text evidence="1">Belongs to the EamA transporter family.</text>
</comment>
<dbReference type="Proteomes" id="UP000323505">
    <property type="component" value="Unassembled WGS sequence"/>
</dbReference>
<feature type="transmembrane region" description="Helical" evidence="2">
    <location>
        <begin position="276"/>
        <end position="294"/>
    </location>
</feature>
<feature type="transmembrane region" description="Helical" evidence="2">
    <location>
        <begin position="248"/>
        <end position="270"/>
    </location>
</feature>
<feature type="domain" description="EamA" evidence="3">
    <location>
        <begin position="156"/>
        <end position="293"/>
    </location>
</feature>
<comment type="caution">
    <text evidence="4">The sequence shown here is derived from an EMBL/GenBank/DDBJ whole genome shotgun (WGS) entry which is preliminary data.</text>
</comment>
<sequence>MVTALALSAALAYGVADFLGGAVARKSTTLKALVWCVPGGLVVVLAIALLAPGSPALGPMACGFAGGLFGGTGLIAFYRALARGPMSVVAPVSALAAAVLPVGVGVMRGERLDMSVLLGVLLCLVAIGLVSMESEKGDSGHVTAAAVPGWRRLLDSGPLMAAVSGACFGIFYVLLKTAGDDAGLWPIVGARVGTLSIVVVALLAVLLRGSGLGPRMPGRTMIALALLSGVLDAGANALYFLAAHRGMLSLAAVLTSLYPAITVLLARIAYSERLRVVQRVGMAVAVAGVALVTVG</sequence>
<dbReference type="GO" id="GO:0016020">
    <property type="term" value="C:membrane"/>
    <property type="evidence" value="ECO:0007669"/>
    <property type="project" value="InterPro"/>
</dbReference>
<evidence type="ECO:0000313" key="5">
    <source>
        <dbReference type="Proteomes" id="UP000323505"/>
    </source>
</evidence>
<dbReference type="InterPro" id="IPR000620">
    <property type="entry name" value="EamA_dom"/>
</dbReference>
<protein>
    <submittedName>
        <fullName evidence="4">EamA family transporter</fullName>
    </submittedName>
</protein>
<evidence type="ECO:0000256" key="2">
    <source>
        <dbReference type="SAM" id="Phobius"/>
    </source>
</evidence>
<keyword evidence="2" id="KW-0472">Membrane</keyword>
<proteinExistence type="inferred from homology"/>
<accession>A0A5D3FTR4</accession>
<feature type="transmembrane region" description="Helical" evidence="2">
    <location>
        <begin position="63"/>
        <end position="82"/>
    </location>
</feature>
<feature type="transmembrane region" description="Helical" evidence="2">
    <location>
        <begin position="32"/>
        <end position="51"/>
    </location>
</feature>
<evidence type="ECO:0000256" key="1">
    <source>
        <dbReference type="ARBA" id="ARBA00007362"/>
    </source>
</evidence>
<gene>
    <name evidence="4" type="ORF">FXF68_09395</name>
</gene>
<dbReference type="PANTHER" id="PTHR22911:SF137">
    <property type="entry name" value="SOLUTE CARRIER FAMILY 35 MEMBER G2-RELATED"/>
    <property type="match status" value="1"/>
</dbReference>
<reference evidence="4 5" key="1">
    <citation type="submission" date="2019-08" db="EMBL/GenBank/DDBJ databases">
        <title>Actinomadura sp. nov. CYP1-5 isolated from mountain soil.</title>
        <authorList>
            <person name="Songsumanus A."/>
            <person name="Kuncharoen N."/>
            <person name="Kudo T."/>
            <person name="Yuki M."/>
            <person name="Igarashi Y."/>
            <person name="Tanasupawat S."/>
        </authorList>
    </citation>
    <scope>NUCLEOTIDE SEQUENCE [LARGE SCALE GENOMIC DNA]</scope>
    <source>
        <strain evidence="4 5">CYP1-5</strain>
    </source>
</reference>
<feature type="transmembrane region" description="Helical" evidence="2">
    <location>
        <begin position="114"/>
        <end position="132"/>
    </location>
</feature>
<dbReference type="InterPro" id="IPR037185">
    <property type="entry name" value="EmrE-like"/>
</dbReference>
<organism evidence="4 5">
    <name type="scientific">Actinomadura decatromicini</name>
    <dbReference type="NCBI Taxonomy" id="2604572"/>
    <lineage>
        <taxon>Bacteria</taxon>
        <taxon>Bacillati</taxon>
        <taxon>Actinomycetota</taxon>
        <taxon>Actinomycetes</taxon>
        <taxon>Streptosporangiales</taxon>
        <taxon>Thermomonosporaceae</taxon>
        <taxon>Actinomadura</taxon>
    </lineage>
</organism>
<dbReference type="EMBL" id="VSRQ01000002">
    <property type="protein sequence ID" value="TYK51494.1"/>
    <property type="molecule type" value="Genomic_DNA"/>
</dbReference>
<feature type="transmembrane region" description="Helical" evidence="2">
    <location>
        <begin position="157"/>
        <end position="175"/>
    </location>
</feature>